<protein>
    <submittedName>
        <fullName evidence="8">Uncharacterized protein</fullName>
    </submittedName>
</protein>
<keyword evidence="2" id="KW-0479">Metal-binding</keyword>
<keyword evidence="3" id="KW-0677">Repeat</keyword>
<dbReference type="Proteomes" id="UP001055219">
    <property type="component" value="Unassembled WGS sequence"/>
</dbReference>
<proteinExistence type="predicted"/>
<evidence type="ECO:0000313" key="9">
    <source>
        <dbReference type="Proteomes" id="UP001055219"/>
    </source>
</evidence>
<dbReference type="GO" id="GO:0008270">
    <property type="term" value="F:zinc ion binding"/>
    <property type="evidence" value="ECO:0007669"/>
    <property type="project" value="UniProtKB-KW"/>
</dbReference>
<evidence type="ECO:0000256" key="7">
    <source>
        <dbReference type="SAM" id="MobiDB-lite"/>
    </source>
</evidence>
<dbReference type="GeneID" id="75834799"/>
<dbReference type="GO" id="GO:0005634">
    <property type="term" value="C:nucleus"/>
    <property type="evidence" value="ECO:0007669"/>
    <property type="project" value="UniProtKB-SubCell"/>
</dbReference>
<gene>
    <name evidence="8" type="ORF">J7T54_008328</name>
</gene>
<feature type="region of interest" description="Disordered" evidence="7">
    <location>
        <begin position="1"/>
        <end position="24"/>
    </location>
</feature>
<dbReference type="EMBL" id="JAGIXG020000014">
    <property type="protein sequence ID" value="KAI6782242.1"/>
    <property type="molecule type" value="Genomic_DNA"/>
</dbReference>
<organism evidence="8 9">
    <name type="scientific">Emericellopsis cladophorae</name>
    <dbReference type="NCBI Taxonomy" id="2686198"/>
    <lineage>
        <taxon>Eukaryota</taxon>
        <taxon>Fungi</taxon>
        <taxon>Dikarya</taxon>
        <taxon>Ascomycota</taxon>
        <taxon>Pezizomycotina</taxon>
        <taxon>Sordariomycetes</taxon>
        <taxon>Hypocreomycetidae</taxon>
        <taxon>Hypocreales</taxon>
        <taxon>Bionectriaceae</taxon>
        <taxon>Emericellopsis</taxon>
    </lineage>
</organism>
<evidence type="ECO:0000256" key="3">
    <source>
        <dbReference type="ARBA" id="ARBA00022737"/>
    </source>
</evidence>
<reference evidence="8" key="1">
    <citation type="journal article" date="2021" name="J Fungi (Basel)">
        <title>Genomic and Metabolomic Analyses of the Marine Fungus Emericellopsis cladophorae: Insights into Saltwater Adaptability Mechanisms and Its Biosynthetic Potential.</title>
        <authorList>
            <person name="Goncalves M.F.M."/>
            <person name="Hilario S."/>
            <person name="Van de Peer Y."/>
            <person name="Esteves A.C."/>
            <person name="Alves A."/>
        </authorList>
    </citation>
    <scope>NUCLEOTIDE SEQUENCE</scope>
    <source>
        <strain evidence="8">MUM 19.33</strain>
    </source>
</reference>
<keyword evidence="9" id="KW-1185">Reference proteome</keyword>
<evidence type="ECO:0000256" key="1">
    <source>
        <dbReference type="ARBA" id="ARBA00004123"/>
    </source>
</evidence>
<dbReference type="PANTHER" id="PTHR40626:SF1">
    <property type="entry name" value="TRANSCRIPTION FACTOR WITH C2H2 AND ZN(2)-CYS(6) DNA BINDING DOMAIN (EUROFUNG)"/>
    <property type="match status" value="1"/>
</dbReference>
<evidence type="ECO:0000256" key="6">
    <source>
        <dbReference type="ARBA" id="ARBA00023242"/>
    </source>
</evidence>
<feature type="compositionally biased region" description="Basic and acidic residues" evidence="7">
    <location>
        <begin position="8"/>
        <end position="17"/>
    </location>
</feature>
<comment type="caution">
    <text evidence="8">The sequence shown here is derived from an EMBL/GenBank/DDBJ whole genome shotgun (WGS) entry which is preliminary data.</text>
</comment>
<evidence type="ECO:0000256" key="5">
    <source>
        <dbReference type="ARBA" id="ARBA00022833"/>
    </source>
</evidence>
<comment type="subcellular location">
    <subcellularLocation>
        <location evidence="1">Nucleus</location>
    </subcellularLocation>
</comment>
<evidence type="ECO:0000256" key="4">
    <source>
        <dbReference type="ARBA" id="ARBA00022771"/>
    </source>
</evidence>
<dbReference type="RefSeq" id="XP_051363098.1">
    <property type="nucleotide sequence ID" value="XM_051505354.1"/>
</dbReference>
<dbReference type="AlphaFoldDB" id="A0A9Q0BEA5"/>
<accession>A0A9Q0BEA5</accession>
<evidence type="ECO:0000256" key="2">
    <source>
        <dbReference type="ARBA" id="ARBA00022723"/>
    </source>
</evidence>
<evidence type="ECO:0000313" key="8">
    <source>
        <dbReference type="EMBL" id="KAI6782242.1"/>
    </source>
</evidence>
<dbReference type="PANTHER" id="PTHR40626">
    <property type="entry name" value="MIP31509P"/>
    <property type="match status" value="1"/>
</dbReference>
<keyword evidence="5" id="KW-0862">Zinc</keyword>
<dbReference type="GO" id="GO:0000785">
    <property type="term" value="C:chromatin"/>
    <property type="evidence" value="ECO:0007669"/>
    <property type="project" value="TreeGrafter"/>
</dbReference>
<dbReference type="GO" id="GO:0000978">
    <property type="term" value="F:RNA polymerase II cis-regulatory region sequence-specific DNA binding"/>
    <property type="evidence" value="ECO:0007669"/>
    <property type="project" value="InterPro"/>
</dbReference>
<dbReference type="InterPro" id="IPR051059">
    <property type="entry name" value="VerF-like"/>
</dbReference>
<keyword evidence="6" id="KW-0539">Nucleus</keyword>
<name>A0A9Q0BEA5_9HYPO</name>
<sequence>MLSARQGLSEHGHEANRTTKTQSRLPFLLLSTDPSKGSEGVMAAVAAAEPHVKQTDTDLENLQVSAWSADTIDPRMLHMDFSSILFADDDLMLGSSGQGDRSLVELSEKYTFTELKRYATRAADSLDHFLPACQAANMIVSLQCSIGDPNTRKRMACQRQPAVVDAARAAGFVGVAHSLCGGTEWTDFLHREACIRLVTSVFTNDALLTCFFNHPPSMAIAELSGSMPSPNEVWQAKSEAEFYTHSHQLEGLQGQKSFREAINALMSEQAAYAEAGLEKLSLSQLHTTVLGCQHVVFNYRASMLPKSGLATVMRALDRWALLWATALDRIEPHDRKWLGIAKYAPEIAFISRKVLEAILREQEGDLRYLRLIANYDSSAFHELICHFATEAEASV</sequence>
<dbReference type="OrthoDB" id="3945418at2759"/>
<dbReference type="GO" id="GO:0000981">
    <property type="term" value="F:DNA-binding transcription factor activity, RNA polymerase II-specific"/>
    <property type="evidence" value="ECO:0007669"/>
    <property type="project" value="InterPro"/>
</dbReference>
<reference evidence="8" key="2">
    <citation type="submission" date="2022-07" db="EMBL/GenBank/DDBJ databases">
        <authorList>
            <person name="Goncalves M.F.M."/>
            <person name="Hilario S."/>
            <person name="Van De Peer Y."/>
            <person name="Esteves A.C."/>
            <person name="Alves A."/>
        </authorList>
    </citation>
    <scope>NUCLEOTIDE SEQUENCE</scope>
    <source>
        <strain evidence="8">MUM 19.33</strain>
    </source>
</reference>
<keyword evidence="4" id="KW-0863">Zinc-finger</keyword>